<dbReference type="EMBL" id="AY069372">
    <property type="protein sequence ID" value="AAL39517.1"/>
    <property type="molecule type" value="mRNA"/>
</dbReference>
<dbReference type="GO" id="GO:0050966">
    <property type="term" value="P:detection of mechanical stimulus involved in sensory perception of pain"/>
    <property type="evidence" value="ECO:0000270"/>
    <property type="project" value="FlyBase"/>
</dbReference>
<dbReference type="PANTHER" id="PTHR11690">
    <property type="entry name" value="AMILORIDE-SENSITIVE SODIUM CHANNEL-RELATED"/>
    <property type="match status" value="1"/>
</dbReference>
<keyword evidence="4 12" id="KW-0894">Sodium channel</keyword>
<proteinExistence type="evidence at transcript level"/>
<evidence type="ECO:0000313" key="14">
    <source>
        <dbReference type="EMBL" id="AAL39517.1"/>
    </source>
</evidence>
<evidence type="ECO:0000256" key="6">
    <source>
        <dbReference type="ARBA" id="ARBA00022989"/>
    </source>
</evidence>
<evidence type="ECO:0000256" key="7">
    <source>
        <dbReference type="ARBA" id="ARBA00023053"/>
    </source>
</evidence>
<keyword evidence="11 12" id="KW-0407">Ion channel</keyword>
<sequence>MLVAEGDTEFLKEYPGSQMSRLSIYFKQSQFITSKRSELYGMTEFLANCGGIFGLFMGFSILSLVEMIYHFTLRLFTNLKRLVKG</sequence>
<protein>
    <submittedName>
        <fullName evidence="14">LD07912p</fullName>
    </submittedName>
</protein>
<evidence type="ECO:0000256" key="13">
    <source>
        <dbReference type="SAM" id="Phobius"/>
    </source>
</evidence>
<keyword evidence="6 13" id="KW-1133">Transmembrane helix</keyword>
<keyword evidence="5 12" id="KW-0812">Transmembrane</keyword>
<dbReference type="PRINTS" id="PR01078">
    <property type="entry name" value="AMINACHANNEL"/>
</dbReference>
<dbReference type="HOGENOM" id="CLU_024950_1_1_1"/>
<dbReference type="InterPro" id="IPR001873">
    <property type="entry name" value="ENaC"/>
</dbReference>
<dbReference type="GO" id="GO:0005272">
    <property type="term" value="F:sodium channel activity"/>
    <property type="evidence" value="ECO:0000250"/>
    <property type="project" value="FlyBase"/>
</dbReference>
<dbReference type="Gene3D" id="1.10.287.770">
    <property type="entry name" value="YojJ-like"/>
    <property type="match status" value="1"/>
</dbReference>
<evidence type="ECO:0000256" key="12">
    <source>
        <dbReference type="RuleBase" id="RU000679"/>
    </source>
</evidence>
<evidence type="ECO:0000256" key="8">
    <source>
        <dbReference type="ARBA" id="ARBA00023065"/>
    </source>
</evidence>
<evidence type="ECO:0000256" key="9">
    <source>
        <dbReference type="ARBA" id="ARBA00023136"/>
    </source>
</evidence>
<evidence type="ECO:0000256" key="2">
    <source>
        <dbReference type="ARBA" id="ARBA00007193"/>
    </source>
</evidence>
<keyword evidence="7" id="KW-0915">Sodium</keyword>
<evidence type="ECO:0000256" key="4">
    <source>
        <dbReference type="ARBA" id="ARBA00022461"/>
    </source>
</evidence>
<dbReference type="FunFam" id="1.10.287.770:FF:000008">
    <property type="entry name" value="pickpocket protein 28"/>
    <property type="match status" value="1"/>
</dbReference>
<evidence type="ECO:0000313" key="15">
    <source>
        <dbReference type="FlyBase" id="FBgn0022981"/>
    </source>
</evidence>
<comment type="similarity">
    <text evidence="2 12">Belongs to the amiloride-sensitive sodium channel (TC 1.A.6) family.</text>
</comment>
<dbReference type="OrthoDB" id="6021021at2759"/>
<dbReference type="GO" id="GO:0030424">
    <property type="term" value="C:axon"/>
    <property type="evidence" value="ECO:0000314"/>
    <property type="project" value="FlyBase"/>
</dbReference>
<dbReference type="GO" id="GO:0050975">
    <property type="term" value="P:sensory perception of touch"/>
    <property type="evidence" value="ECO:0000315"/>
    <property type="project" value="FlyBase"/>
</dbReference>
<keyword evidence="3 12" id="KW-0813">Transport</keyword>
<dbReference type="FlyBase" id="FBgn0022981">
    <property type="gene designation" value="rpk"/>
</dbReference>
<dbReference type="Bgee" id="FBgn0022981">
    <property type="expression patterns" value="Expressed in egg cell and 32 other cell types or tissues"/>
</dbReference>
<evidence type="ECO:0000256" key="10">
    <source>
        <dbReference type="ARBA" id="ARBA00023201"/>
    </source>
</evidence>
<dbReference type="Pfam" id="PF00858">
    <property type="entry name" value="ASC"/>
    <property type="match status" value="1"/>
</dbReference>
<dbReference type="GO" id="GO:0006814">
    <property type="term" value="P:sodium ion transport"/>
    <property type="evidence" value="ECO:0000250"/>
    <property type="project" value="FlyBase"/>
</dbReference>
<gene>
    <name evidence="14 15" type="primary">rpk</name>
    <name evidence="15" type="ORF">CG1058</name>
</gene>
<dbReference type="GO" id="GO:0016020">
    <property type="term" value="C:membrane"/>
    <property type="evidence" value="ECO:0000250"/>
    <property type="project" value="FlyBase"/>
</dbReference>
<evidence type="ECO:0000256" key="5">
    <source>
        <dbReference type="ARBA" id="ARBA00022692"/>
    </source>
</evidence>
<keyword evidence="8 12" id="KW-0406">Ion transport</keyword>
<keyword evidence="10 12" id="KW-0739">Sodium transport</keyword>
<reference evidence="14" key="1">
    <citation type="submission" date="2001-12" db="EMBL/GenBank/DDBJ databases">
        <authorList>
            <person name="Stapleton M."/>
            <person name="Brokstein P."/>
            <person name="Hong L."/>
            <person name="Agbayani A."/>
            <person name="Carlson J."/>
            <person name="Champe M."/>
            <person name="Chavez C."/>
            <person name="Dorsett V."/>
            <person name="Farfan D."/>
            <person name="Frise E."/>
            <person name="George R."/>
            <person name="Gonzalez M."/>
            <person name="Guarin H."/>
            <person name="Li P."/>
            <person name="Liao G."/>
            <person name="Miranda A."/>
            <person name="Mungall C.J."/>
            <person name="Nunoo J."/>
            <person name="Pacleb J."/>
            <person name="Paragas V."/>
            <person name="Park S."/>
            <person name="Phouanenavong S."/>
            <person name="Wan K."/>
            <person name="Yu C."/>
            <person name="Lewis S.E."/>
            <person name="Rubin G.M."/>
            <person name="Celniker S."/>
        </authorList>
    </citation>
    <scope>NUCLEOTIDE SEQUENCE</scope>
    <source>
        <strain evidence="14">Berkeley</strain>
    </source>
</reference>
<dbReference type="AGR" id="FB:FBgn0022981"/>
<dbReference type="PANTHER" id="PTHR11690:SF288">
    <property type="entry name" value="AMILORIDE-SENSITIVE NA+ CHANNEL-RELATED"/>
    <property type="match status" value="1"/>
</dbReference>
<name>Q8T0E5_DROME</name>
<dbReference type="GO" id="GO:0043025">
    <property type="term" value="C:neuronal cell body"/>
    <property type="evidence" value="ECO:0000314"/>
    <property type="project" value="FlyBase"/>
</dbReference>
<feature type="transmembrane region" description="Helical" evidence="13">
    <location>
        <begin position="45"/>
        <end position="71"/>
    </location>
</feature>
<keyword evidence="9 13" id="KW-0472">Membrane</keyword>
<organism evidence="14">
    <name type="scientific">Drosophila melanogaster</name>
    <name type="common">Fruit fly</name>
    <dbReference type="NCBI Taxonomy" id="7227"/>
    <lineage>
        <taxon>Eukaryota</taxon>
        <taxon>Metazoa</taxon>
        <taxon>Ecdysozoa</taxon>
        <taxon>Arthropoda</taxon>
        <taxon>Hexapoda</taxon>
        <taxon>Insecta</taxon>
        <taxon>Pterygota</taxon>
        <taxon>Neoptera</taxon>
        <taxon>Endopterygota</taxon>
        <taxon>Diptera</taxon>
        <taxon>Brachycera</taxon>
        <taxon>Muscomorpha</taxon>
        <taxon>Ephydroidea</taxon>
        <taxon>Drosophilidae</taxon>
        <taxon>Drosophila</taxon>
        <taxon>Sophophora</taxon>
    </lineage>
</organism>
<dbReference type="VEuPathDB" id="VectorBase:FBgn0022981"/>
<evidence type="ECO:0000256" key="1">
    <source>
        <dbReference type="ARBA" id="ARBA00004141"/>
    </source>
</evidence>
<dbReference type="AlphaFoldDB" id="Q8T0E5"/>
<evidence type="ECO:0000256" key="11">
    <source>
        <dbReference type="ARBA" id="ARBA00023303"/>
    </source>
</evidence>
<dbReference type="GO" id="GO:0030425">
    <property type="term" value="C:dendrite"/>
    <property type="evidence" value="ECO:0000314"/>
    <property type="project" value="FlyBase"/>
</dbReference>
<comment type="subcellular location">
    <subcellularLocation>
        <location evidence="1">Membrane</location>
        <topology evidence="1">Multi-pass membrane protein</topology>
    </subcellularLocation>
</comment>
<evidence type="ECO:0000256" key="3">
    <source>
        <dbReference type="ARBA" id="ARBA00022448"/>
    </source>
</evidence>
<dbReference type="ExpressionAtlas" id="Q8T0E5">
    <property type="expression patterns" value="baseline and differential"/>
</dbReference>
<accession>Q8T0E5</accession>